<dbReference type="Pfam" id="PF13646">
    <property type="entry name" value="HEAT_2"/>
    <property type="match status" value="2"/>
</dbReference>
<feature type="binding site" evidence="10">
    <location>
        <position position="88"/>
    </location>
    <ligand>
        <name>Fe cation</name>
        <dbReference type="ChEBI" id="CHEBI:24875"/>
        <label>1</label>
    </ligand>
</feature>
<keyword evidence="5 10" id="KW-0560">Oxidoreductase</keyword>
<proteinExistence type="inferred from homology"/>
<dbReference type="InterPro" id="IPR016024">
    <property type="entry name" value="ARM-type_fold"/>
</dbReference>
<dbReference type="PANTHER" id="PTHR12697:SF5">
    <property type="entry name" value="DEOXYHYPUSINE HYDROXYLASE"/>
    <property type="match status" value="1"/>
</dbReference>
<dbReference type="InterPro" id="IPR027517">
    <property type="entry name" value="Deoxyhypusine_hydroxylase"/>
</dbReference>
<gene>
    <name evidence="12" type="ORF">BWQ96_00314</name>
</gene>
<comment type="cofactor">
    <cofactor evidence="10">
        <name>Fe(2+)</name>
        <dbReference type="ChEBI" id="CHEBI:29033"/>
    </cofactor>
    <text evidence="10">Binds 2 Fe(2+) ions per subunit.</text>
</comment>
<comment type="function">
    <text evidence="10">Catalyzes the hydroxylation of the N(6)-(4-aminobutyl)-L-lysine intermediate to form hypusine, an essential post-translational modification only found in mature eIF-5A factor.</text>
</comment>
<evidence type="ECO:0000256" key="7">
    <source>
        <dbReference type="ARBA" id="ARBA00023033"/>
    </source>
</evidence>
<dbReference type="SMART" id="SM00567">
    <property type="entry name" value="EZ_HEAT"/>
    <property type="match status" value="6"/>
</dbReference>
<dbReference type="GO" id="GO:0019135">
    <property type="term" value="F:deoxyhypusine monooxygenase activity"/>
    <property type="evidence" value="ECO:0007669"/>
    <property type="project" value="UniProtKB-UniRule"/>
</dbReference>
<name>A0A2V3J706_9FLOR</name>
<evidence type="ECO:0000256" key="1">
    <source>
        <dbReference type="ARBA" id="ARBA00000068"/>
    </source>
</evidence>
<dbReference type="AlphaFoldDB" id="A0A2V3J706"/>
<feature type="binding site" evidence="10">
    <location>
        <position position="242"/>
    </location>
    <ligand>
        <name>Fe cation</name>
        <dbReference type="ChEBI" id="CHEBI:24875"/>
        <label>2</label>
    </ligand>
</feature>
<evidence type="ECO:0000313" key="13">
    <source>
        <dbReference type="Proteomes" id="UP000247409"/>
    </source>
</evidence>
<feature type="binding site" evidence="10">
    <location>
        <position position="208"/>
    </location>
    <ligand>
        <name>Fe cation</name>
        <dbReference type="ChEBI" id="CHEBI:24875"/>
        <label>2</label>
    </ligand>
</feature>
<keyword evidence="8 10" id="KW-0386">Hypusine biosynthesis</keyword>
<feature type="repeat" description="HEAT" evidence="11">
    <location>
        <begin position="222"/>
        <end position="262"/>
    </location>
</feature>
<evidence type="ECO:0000256" key="10">
    <source>
        <dbReference type="HAMAP-Rule" id="MF_03101"/>
    </source>
</evidence>
<dbReference type="OrthoDB" id="421002at2759"/>
<reference evidence="12 13" key="1">
    <citation type="journal article" date="2018" name="Mol. Biol. Evol.">
        <title>Analysis of the draft genome of the red seaweed Gracilariopsis chorda provides insights into genome size evolution in Rhodophyta.</title>
        <authorList>
            <person name="Lee J."/>
            <person name="Yang E.C."/>
            <person name="Graf L."/>
            <person name="Yang J.H."/>
            <person name="Qiu H."/>
            <person name="Zel Zion U."/>
            <person name="Chan C.X."/>
            <person name="Stephens T.G."/>
            <person name="Weber A.P.M."/>
            <person name="Boo G.H."/>
            <person name="Boo S.M."/>
            <person name="Kim K.M."/>
            <person name="Shin Y."/>
            <person name="Jung M."/>
            <person name="Lee S.J."/>
            <person name="Yim H.S."/>
            <person name="Lee J.H."/>
            <person name="Bhattacharya D."/>
            <person name="Yoon H.S."/>
        </authorList>
    </citation>
    <scope>NUCLEOTIDE SEQUENCE [LARGE SCALE GENOMIC DNA]</scope>
    <source>
        <strain evidence="12 13">SKKU-2015</strain>
        <tissue evidence="12">Whole body</tissue>
    </source>
</reference>
<organism evidence="12 13">
    <name type="scientific">Gracilariopsis chorda</name>
    <dbReference type="NCBI Taxonomy" id="448386"/>
    <lineage>
        <taxon>Eukaryota</taxon>
        <taxon>Rhodophyta</taxon>
        <taxon>Florideophyceae</taxon>
        <taxon>Rhodymeniophycidae</taxon>
        <taxon>Gracilariales</taxon>
        <taxon>Gracilariaceae</taxon>
        <taxon>Gracilariopsis</taxon>
    </lineage>
</organism>
<feature type="binding site" evidence="10">
    <location>
        <position position="241"/>
    </location>
    <ligand>
        <name>Fe cation</name>
        <dbReference type="ChEBI" id="CHEBI:24875"/>
        <label>2</label>
    </ligand>
</feature>
<dbReference type="PROSITE" id="PS50077">
    <property type="entry name" value="HEAT_REPEAT"/>
    <property type="match status" value="1"/>
</dbReference>
<comment type="similarity">
    <text evidence="10">Belongs to the deoxyhypusine hydroxylase family.</text>
</comment>
<feature type="binding site" evidence="10">
    <location>
        <position position="87"/>
    </location>
    <ligand>
        <name>Fe cation</name>
        <dbReference type="ChEBI" id="CHEBI:24875"/>
        <label>1</label>
    </ligand>
</feature>
<evidence type="ECO:0000313" key="12">
    <source>
        <dbReference type="EMBL" id="PXF50154.1"/>
    </source>
</evidence>
<dbReference type="InterPro" id="IPR011989">
    <property type="entry name" value="ARM-like"/>
</dbReference>
<comment type="pathway">
    <text evidence="2 10">Protein modification; eIF5A hypusination.</text>
</comment>
<dbReference type="UniPathway" id="UPA00354"/>
<dbReference type="Gene3D" id="1.25.10.10">
    <property type="entry name" value="Leucine-rich Repeat Variant"/>
    <property type="match status" value="2"/>
</dbReference>
<feature type="binding site" evidence="10">
    <location>
        <position position="55"/>
    </location>
    <ligand>
        <name>Fe cation</name>
        <dbReference type="ChEBI" id="CHEBI:24875"/>
        <label>1</label>
    </ligand>
</feature>
<dbReference type="GO" id="GO:0046872">
    <property type="term" value="F:metal ion binding"/>
    <property type="evidence" value="ECO:0007669"/>
    <property type="project" value="UniProtKB-KW"/>
</dbReference>
<comment type="caution">
    <text evidence="12">The sequence shown here is derived from an EMBL/GenBank/DDBJ whole genome shotgun (WGS) entry which is preliminary data.</text>
</comment>
<dbReference type="InterPro" id="IPR004155">
    <property type="entry name" value="PBS_lyase_HEAT"/>
</dbReference>
<keyword evidence="13" id="KW-1185">Reference proteome</keyword>
<evidence type="ECO:0000256" key="2">
    <source>
        <dbReference type="ARBA" id="ARBA00005041"/>
    </source>
</evidence>
<accession>A0A2V3J706</accession>
<evidence type="ECO:0000256" key="11">
    <source>
        <dbReference type="PROSITE-ProRule" id="PRU00103"/>
    </source>
</evidence>
<dbReference type="EMBL" id="NBIV01000001">
    <property type="protein sequence ID" value="PXF50154.1"/>
    <property type="molecule type" value="Genomic_DNA"/>
</dbReference>
<evidence type="ECO:0000256" key="9">
    <source>
        <dbReference type="ARBA" id="ARBA00045876"/>
    </source>
</evidence>
<keyword evidence="6 10" id="KW-0408">Iron</keyword>
<evidence type="ECO:0000256" key="3">
    <source>
        <dbReference type="ARBA" id="ARBA00022723"/>
    </source>
</evidence>
<dbReference type="InterPro" id="IPR021133">
    <property type="entry name" value="HEAT_type_2"/>
</dbReference>
<keyword evidence="4" id="KW-0677">Repeat</keyword>
<evidence type="ECO:0000256" key="6">
    <source>
        <dbReference type="ARBA" id="ARBA00023004"/>
    </source>
</evidence>
<feature type="binding site" evidence="10">
    <location>
        <position position="54"/>
    </location>
    <ligand>
        <name>Fe cation</name>
        <dbReference type="ChEBI" id="CHEBI:24875"/>
        <label>1</label>
    </ligand>
</feature>
<dbReference type="FunFam" id="1.25.10.10:FF:000099">
    <property type="entry name" value="Deoxyhypusine hydroxylase"/>
    <property type="match status" value="1"/>
</dbReference>
<sequence length="308" mass="33839">MTTAEQIISQLLDRNSPVAARMRSIFSLKGLATPQAVQALEKSLVTDPSALVRHEVAYVLGQMRAIQSLPTLTKVLENAAEDVMVRHEAAEAMGAIAHNSVLPLLDRYAADASLAREIRETCVLAVNRIRWYQHQTTPAQAPYTSVDPAPPEQGKDVSQLQDLLCDASKPIFERYKAMFALRNIGGEQAVLALCAGMDAEKESALFRHEVAYVLGQMQHSASVPTLARFLKDQQEHEMVRHEAAEALGSIASPQAEKILDQFRADEKDVVRESVEVALDISDYISGDHLHYAQKINGASNTTSLQATR</sequence>
<dbReference type="Pfam" id="PF03130">
    <property type="entry name" value="HEAT_PBS"/>
    <property type="match status" value="1"/>
</dbReference>
<keyword evidence="7 10" id="KW-0503">Monooxygenase</keyword>
<dbReference type="SUPFAM" id="SSF48371">
    <property type="entry name" value="ARM repeat"/>
    <property type="match status" value="1"/>
</dbReference>
<dbReference type="HAMAP" id="MF_03101">
    <property type="entry name" value="Deoxyhypusine_hydroxylase"/>
    <property type="match status" value="1"/>
</dbReference>
<evidence type="ECO:0000256" key="4">
    <source>
        <dbReference type="ARBA" id="ARBA00022737"/>
    </source>
</evidence>
<protein>
    <recommendedName>
        <fullName evidence="10">Deoxyhypusine hydroxylase</fullName>
        <shortName evidence="10">DOHH</shortName>
        <ecNumber evidence="10">1.14.99.29</ecNumber>
    </recommendedName>
    <alternativeName>
        <fullName evidence="10">Deoxyhypusine dioxygenase</fullName>
    </alternativeName>
    <alternativeName>
        <fullName evidence="10">Deoxyhypusine monooxygenase</fullName>
    </alternativeName>
</protein>
<comment type="function">
    <text evidence="9">Catalyzes the hydroxylation of the N(6)-(4-aminobutyl)-L-lysine intermediate produced by deoxyhypusine synthase/DHPS on a critical lysine of the eukaryotic translation initiation factor 5A/eIF-5A. This is the second step of the post-translational modification of that lysine into an unusual amino acid residue named hypusine. Hypusination is unique to mature eIF-5A factor and is essential for its function.</text>
</comment>
<dbReference type="PANTHER" id="PTHR12697">
    <property type="entry name" value="PBS LYASE HEAT-LIKE PROTEIN"/>
    <property type="match status" value="1"/>
</dbReference>
<dbReference type="EC" id="1.14.99.29" evidence="10"/>
<feature type="binding site" evidence="10">
    <location>
        <position position="209"/>
    </location>
    <ligand>
        <name>Fe cation</name>
        <dbReference type="ChEBI" id="CHEBI:24875"/>
        <label>2</label>
    </ligand>
</feature>
<comment type="catalytic activity">
    <reaction evidence="1 10">
        <text>[eIF5A protein]-deoxyhypusine + AH2 + O2 = [eIF5A protein]-hypusine + A + H2O</text>
        <dbReference type="Rhea" id="RHEA:14101"/>
        <dbReference type="Rhea" id="RHEA-COMP:10144"/>
        <dbReference type="Rhea" id="RHEA-COMP:12592"/>
        <dbReference type="ChEBI" id="CHEBI:13193"/>
        <dbReference type="ChEBI" id="CHEBI:15377"/>
        <dbReference type="ChEBI" id="CHEBI:15379"/>
        <dbReference type="ChEBI" id="CHEBI:17499"/>
        <dbReference type="ChEBI" id="CHEBI:82657"/>
        <dbReference type="ChEBI" id="CHEBI:91175"/>
        <dbReference type="EC" id="1.14.99.29"/>
    </reaction>
</comment>
<evidence type="ECO:0000256" key="8">
    <source>
        <dbReference type="ARBA" id="ARBA00023256"/>
    </source>
</evidence>
<evidence type="ECO:0000256" key="5">
    <source>
        <dbReference type="ARBA" id="ARBA00023002"/>
    </source>
</evidence>
<dbReference type="Proteomes" id="UP000247409">
    <property type="component" value="Unassembled WGS sequence"/>
</dbReference>
<dbReference type="STRING" id="448386.A0A2V3J706"/>
<keyword evidence="3 10" id="KW-0479">Metal-binding</keyword>